<gene>
    <name evidence="2" type="ORF">O1R50_23980</name>
</gene>
<keyword evidence="3" id="KW-1185">Reference proteome</keyword>
<proteinExistence type="predicted"/>
<protein>
    <submittedName>
        <fullName evidence="2">Uncharacterized protein</fullName>
    </submittedName>
</protein>
<accession>A0A9X3PET5</accession>
<evidence type="ECO:0000313" key="3">
    <source>
        <dbReference type="Proteomes" id="UP001146067"/>
    </source>
</evidence>
<evidence type="ECO:0000256" key="1">
    <source>
        <dbReference type="SAM" id="MobiDB-lite"/>
    </source>
</evidence>
<dbReference type="Proteomes" id="UP001146067">
    <property type="component" value="Unassembled WGS sequence"/>
</dbReference>
<reference evidence="2" key="1">
    <citation type="submission" date="2022-12" db="EMBL/GenBank/DDBJ databases">
        <title>Gycomyces niveus sp.nov.,a novel actinomycete isolated from soil in Shouguan.</title>
        <authorList>
            <person name="Yang X."/>
        </authorList>
    </citation>
    <scope>NUCLEOTIDE SEQUENCE</scope>
    <source>
        <strain evidence="2">NEAU-A15</strain>
    </source>
</reference>
<dbReference type="RefSeq" id="WP_270112785.1">
    <property type="nucleotide sequence ID" value="NZ_JAPZVP010000027.1"/>
</dbReference>
<evidence type="ECO:0000313" key="2">
    <source>
        <dbReference type="EMBL" id="MDA1362701.1"/>
    </source>
</evidence>
<feature type="compositionally biased region" description="Gly residues" evidence="1">
    <location>
        <begin position="1"/>
        <end position="11"/>
    </location>
</feature>
<feature type="region of interest" description="Disordered" evidence="1">
    <location>
        <begin position="1"/>
        <end position="26"/>
    </location>
</feature>
<comment type="caution">
    <text evidence="2">The sequence shown here is derived from an EMBL/GenBank/DDBJ whole genome shotgun (WGS) entry which is preliminary data.</text>
</comment>
<name>A0A9X3PET5_9ACTN</name>
<dbReference type="EMBL" id="JAPZVP010000027">
    <property type="protein sequence ID" value="MDA1362701.1"/>
    <property type="molecule type" value="Genomic_DNA"/>
</dbReference>
<sequence length="76" mass="7666">MEGARSGGSGQERGDGERPCGLPGDGDVVRVAAEGRDVVADPPQRGGLVLQAQVGAVVPVLATEIGQVRYPSGPSR</sequence>
<organism evidence="2 3">
    <name type="scientific">Glycomyces luteolus</name>
    <dbReference type="NCBI Taxonomy" id="2670330"/>
    <lineage>
        <taxon>Bacteria</taxon>
        <taxon>Bacillati</taxon>
        <taxon>Actinomycetota</taxon>
        <taxon>Actinomycetes</taxon>
        <taxon>Glycomycetales</taxon>
        <taxon>Glycomycetaceae</taxon>
        <taxon>Glycomyces</taxon>
    </lineage>
</organism>
<dbReference type="AlphaFoldDB" id="A0A9X3PET5"/>